<dbReference type="AlphaFoldDB" id="A0A6J7JC24"/>
<accession>A0A6J7JC24</accession>
<dbReference type="EMBL" id="CAFBNF010000069">
    <property type="protein sequence ID" value="CAB4940311.1"/>
    <property type="molecule type" value="Genomic_DNA"/>
</dbReference>
<dbReference type="Pfam" id="PF12705">
    <property type="entry name" value="PDDEXK_1"/>
    <property type="match status" value="1"/>
</dbReference>
<evidence type="ECO:0000259" key="1">
    <source>
        <dbReference type="Pfam" id="PF12705"/>
    </source>
</evidence>
<organism evidence="2">
    <name type="scientific">freshwater metagenome</name>
    <dbReference type="NCBI Taxonomy" id="449393"/>
    <lineage>
        <taxon>unclassified sequences</taxon>
        <taxon>metagenomes</taxon>
        <taxon>ecological metagenomes</taxon>
    </lineage>
</organism>
<name>A0A6J7JC24_9ZZZZ</name>
<gene>
    <name evidence="2" type="ORF">UFOPK3773_00814</name>
</gene>
<dbReference type="InterPro" id="IPR038726">
    <property type="entry name" value="PDDEXK_AddAB-type"/>
</dbReference>
<protein>
    <submittedName>
        <fullName evidence="2">Unannotated protein</fullName>
    </submittedName>
</protein>
<proteinExistence type="predicted"/>
<sequence>MSSVPGPAVPDWNPEFEFTGDLEHVRVLASRLTASPQFSCPQQEARKARPAMFPVRDRKASRAEAPPFADVPVGLVRDAILEHSARGAVPTAESVGQSALRSAAPRGLAAPTGQVVLAGVMGYREVVRGLRAAGDFPQGAVLVNDLVVSEPHVGGGVVEWAAWALNWVGSDGTREVHLLVWRAAGSRPRPNAVLGVIARSAAEGYRAEPLVSWSHRYEPSTVQPPPVSRVRIREVGLLDGTSTVLFDDTPERARELFDRSVRHALPILAGGAHLPGRGCTSCSIRPECQGLAQVPGVLSVAGRAAYPRSLSTSDLWSHSVCPHQVHLLSDLGLPREPSAPFEAAQRGILVHAWLEAAHGRGVRCLEADLPTGAVVAEAGSLADPGEVGRSLGWGADEASVVAPYLQRHPDQCPLSADAHEVVRPECAITVHDTDADIILTTRPDLVIERSVPGSPGAPDRPTFLIRETKTLTMRRLEAHDEISLIHHFPQVAAAICLLAAGVDPLSPGRVIDPSGSVVEIELLGADDASVVAFALDDPHVVLAARASLAQRVDEWVHDDTHAPRPGRQCERCPVRAWCSAMTLPDPDDLDGPSDVAAGDPSGAAALPRDILALIEADMGVVSHEEFDF</sequence>
<reference evidence="2" key="1">
    <citation type="submission" date="2020-05" db="EMBL/GenBank/DDBJ databases">
        <authorList>
            <person name="Chiriac C."/>
            <person name="Salcher M."/>
            <person name="Ghai R."/>
            <person name="Kavagutti S V."/>
        </authorList>
    </citation>
    <scope>NUCLEOTIDE SEQUENCE</scope>
</reference>
<feature type="domain" description="PD-(D/E)XK endonuclease-like" evidence="1">
    <location>
        <begin position="310"/>
        <end position="578"/>
    </location>
</feature>
<evidence type="ECO:0000313" key="2">
    <source>
        <dbReference type="EMBL" id="CAB4940311.1"/>
    </source>
</evidence>